<gene>
    <name evidence="13" type="primary">Hox-gamma13</name>
</gene>
<dbReference type="InterPro" id="IPR001356">
    <property type="entry name" value="HD"/>
</dbReference>
<dbReference type="GO" id="GO:0005634">
    <property type="term" value="C:nucleus"/>
    <property type="evidence" value="ECO:0007669"/>
    <property type="project" value="UniProtKB-SubCell"/>
</dbReference>
<name>T1S9S1_LETCA</name>
<feature type="DNA-binding region" description="Homeobox" evidence="9">
    <location>
        <begin position="344"/>
        <end position="403"/>
    </location>
</feature>
<keyword evidence="5 9" id="KW-0238">DNA-binding</keyword>
<dbReference type="EMBL" id="KF318015">
    <property type="protein sequence ID" value="AGR51131.1"/>
    <property type="molecule type" value="Genomic_DNA"/>
</dbReference>
<keyword evidence="4" id="KW-0805">Transcription regulation</keyword>
<proteinExistence type="inferred from homology"/>
<dbReference type="PANTHER" id="PTHR45804">
    <property type="entry name" value="SEGMENTATION PROTEIN FUSHI TARAZU-LIKE PROTEIN"/>
    <property type="match status" value="1"/>
</dbReference>
<dbReference type="Gene3D" id="1.10.10.60">
    <property type="entry name" value="Homeodomain-like"/>
    <property type="match status" value="1"/>
</dbReference>
<evidence type="ECO:0000256" key="10">
    <source>
        <dbReference type="RuleBase" id="RU000682"/>
    </source>
</evidence>
<reference evidence="13" key="1">
    <citation type="journal article" date="2013" name="Proc. Natl. Acad. Sci. U.S.A.">
        <title>Evidence for at least six Hox clusters in the Japanese lamprey (Lethenteron japonicum).</title>
        <authorList>
            <person name="Mehta T.K."/>
            <person name="Ravi V."/>
            <person name="Yamasaki S."/>
            <person name="Lee A.P."/>
            <person name="Lian M.M."/>
            <person name="Tay B.H."/>
            <person name="Tohari S."/>
            <person name="Yanai S."/>
            <person name="Tay A."/>
            <person name="Brenner S."/>
            <person name="Venkatesh B."/>
        </authorList>
    </citation>
    <scope>NUCLEOTIDE SEQUENCE</scope>
</reference>
<dbReference type="SMART" id="SM00389">
    <property type="entry name" value="HOX"/>
    <property type="match status" value="1"/>
</dbReference>
<dbReference type="PROSITE" id="PS00027">
    <property type="entry name" value="HOMEOBOX_1"/>
    <property type="match status" value="1"/>
</dbReference>
<feature type="compositionally biased region" description="Basic residues" evidence="11">
    <location>
        <begin position="1"/>
        <end position="17"/>
    </location>
</feature>
<dbReference type="SUPFAM" id="SSF46689">
    <property type="entry name" value="Homeodomain-like"/>
    <property type="match status" value="1"/>
</dbReference>
<evidence type="ECO:0000256" key="2">
    <source>
        <dbReference type="ARBA" id="ARBA00006317"/>
    </source>
</evidence>
<keyword evidence="6 9" id="KW-0371">Homeobox</keyword>
<evidence type="ECO:0000256" key="7">
    <source>
        <dbReference type="ARBA" id="ARBA00023163"/>
    </source>
</evidence>
<accession>T1S9S1</accession>
<feature type="region of interest" description="Disordered" evidence="11">
    <location>
        <begin position="166"/>
        <end position="193"/>
    </location>
</feature>
<dbReference type="AlphaFoldDB" id="T1S9S1"/>
<evidence type="ECO:0000256" key="11">
    <source>
        <dbReference type="SAM" id="MobiDB-lite"/>
    </source>
</evidence>
<evidence type="ECO:0000256" key="4">
    <source>
        <dbReference type="ARBA" id="ARBA00023015"/>
    </source>
</evidence>
<sequence length="423" mass="47273">MKRRCDRHARARTHARPAPRDHRHEARAQVYTRVSVWLLCPRVYIGSPRVHVGHVPPSIPPLSPALIPVGSRCTRACVRECAQVYPRVPQCIPAAAVSTRCPSSQVLRKRCPRFARVYISCTRALARGSTRGELLLRPLETMFLHGSGGGGCGVGGVLWDESRRLGEHDQGFPDPSRNPWTSPFAEAPTPSSPGRRCIAGHMCSCHIAHQSHQHHQHHQHQQHQQQDGALSRCVDVQAVQPRGYMGFDVEVVSEQQQQQQHPHQQQQQQHPQIGTTPARQRPPWAVYAPGTWSAQVCGGYRERAQPSHLWKAAFTAGDEGFPLFAGVQQEGGLPYPADPVPRRARKRRVPYSKAQLRELEAEFGASRFVSRERRRGVAASTQLEERQVTIWFQNRRVKEKKVAARRAGSTSGVKSRSQGIGSP</sequence>
<feature type="domain" description="Homeobox" evidence="12">
    <location>
        <begin position="342"/>
        <end position="402"/>
    </location>
</feature>
<feature type="compositionally biased region" description="Low complexity" evidence="11">
    <location>
        <begin position="255"/>
        <end position="272"/>
    </location>
</feature>
<protein>
    <submittedName>
        <fullName evidence="13">Homeobox protein Hox-gamma13</fullName>
    </submittedName>
</protein>
<organism evidence="13">
    <name type="scientific">Lethenteron camtschaticum</name>
    <name type="common">Japanese lamprey</name>
    <name type="synonym">Lampetra japonica</name>
    <dbReference type="NCBI Taxonomy" id="980415"/>
    <lineage>
        <taxon>Eukaryota</taxon>
        <taxon>Metazoa</taxon>
        <taxon>Chordata</taxon>
        <taxon>Craniata</taxon>
        <taxon>Vertebrata</taxon>
        <taxon>Cyclostomata</taxon>
        <taxon>Hyperoartia</taxon>
        <taxon>Petromyzontiformes</taxon>
        <taxon>Petromyzontidae</taxon>
        <taxon>Lethenteron</taxon>
    </lineage>
</organism>
<feature type="region of interest" description="Disordered" evidence="11">
    <location>
        <begin position="253"/>
        <end position="283"/>
    </location>
</feature>
<dbReference type="InterPro" id="IPR017970">
    <property type="entry name" value="Homeobox_CS"/>
</dbReference>
<evidence type="ECO:0000256" key="8">
    <source>
        <dbReference type="ARBA" id="ARBA00023242"/>
    </source>
</evidence>
<feature type="region of interest" description="Disordered" evidence="11">
    <location>
        <begin position="1"/>
        <end position="24"/>
    </location>
</feature>
<evidence type="ECO:0000313" key="13">
    <source>
        <dbReference type="EMBL" id="AGR51131.1"/>
    </source>
</evidence>
<evidence type="ECO:0000256" key="9">
    <source>
        <dbReference type="PROSITE-ProRule" id="PRU00108"/>
    </source>
</evidence>
<dbReference type="InterPro" id="IPR009057">
    <property type="entry name" value="Homeodomain-like_sf"/>
</dbReference>
<dbReference type="CDD" id="cd00086">
    <property type="entry name" value="homeodomain"/>
    <property type="match status" value="1"/>
</dbReference>
<evidence type="ECO:0000256" key="6">
    <source>
        <dbReference type="ARBA" id="ARBA00023155"/>
    </source>
</evidence>
<keyword evidence="3" id="KW-0217">Developmental protein</keyword>
<feature type="compositionally biased region" description="Polar residues" evidence="11">
    <location>
        <begin position="408"/>
        <end position="423"/>
    </location>
</feature>
<keyword evidence="8 9" id="KW-0539">Nucleus</keyword>
<evidence type="ECO:0000256" key="1">
    <source>
        <dbReference type="ARBA" id="ARBA00004123"/>
    </source>
</evidence>
<evidence type="ECO:0000256" key="3">
    <source>
        <dbReference type="ARBA" id="ARBA00022473"/>
    </source>
</evidence>
<keyword evidence="7" id="KW-0804">Transcription</keyword>
<dbReference type="GO" id="GO:0003677">
    <property type="term" value="F:DNA binding"/>
    <property type="evidence" value="ECO:0007669"/>
    <property type="project" value="UniProtKB-UniRule"/>
</dbReference>
<dbReference type="GO" id="GO:0000981">
    <property type="term" value="F:DNA-binding transcription factor activity, RNA polymerase II-specific"/>
    <property type="evidence" value="ECO:0007669"/>
    <property type="project" value="InterPro"/>
</dbReference>
<feature type="region of interest" description="Disordered" evidence="11">
    <location>
        <begin position="398"/>
        <end position="423"/>
    </location>
</feature>
<dbReference type="Pfam" id="PF00046">
    <property type="entry name" value="Homeodomain"/>
    <property type="match status" value="1"/>
</dbReference>
<dbReference type="PANTHER" id="PTHR45804:SF10">
    <property type="entry name" value="HOMEOBOX PROTEIN HOX-C11A-LIKE"/>
    <property type="match status" value="1"/>
</dbReference>
<evidence type="ECO:0000259" key="12">
    <source>
        <dbReference type="PROSITE" id="PS50071"/>
    </source>
</evidence>
<comment type="subcellular location">
    <subcellularLocation>
        <location evidence="1 9 10">Nucleus</location>
    </subcellularLocation>
</comment>
<dbReference type="InterPro" id="IPR051003">
    <property type="entry name" value="AP_axis_regulatory_Homeobox"/>
</dbReference>
<evidence type="ECO:0000256" key="5">
    <source>
        <dbReference type="ARBA" id="ARBA00023125"/>
    </source>
</evidence>
<dbReference type="PROSITE" id="PS50071">
    <property type="entry name" value="HOMEOBOX_2"/>
    <property type="match status" value="1"/>
</dbReference>
<comment type="similarity">
    <text evidence="2">Belongs to the Abd-B homeobox family.</text>
</comment>